<dbReference type="InterPro" id="IPR010359">
    <property type="entry name" value="IrrE_HExxH"/>
</dbReference>
<sequence length="173" mass="19379">MDKISPSQKLTLVNHFRNNVPVDVEGLSFALGVPVTYADLADNISGMIEPHPRGGFQIFINRKHPRTRQRFTIAHELGHYINHANLIGSGIGDDRAYRSADTGRYKNAVIGPKQETEANRFAATVLMPLEAIHAIQHREGINDPSVLAKRFEVSEHAMHIRMGVPYEPHPLLF</sequence>
<proteinExistence type="predicted"/>
<accession>A0A1G5ZX41</accession>
<name>A0A1G5ZX41_9HYPH</name>
<dbReference type="STRING" id="1165689.SAMN02927914_06546"/>
<reference evidence="2 3" key="1">
    <citation type="submission" date="2016-10" db="EMBL/GenBank/DDBJ databases">
        <authorList>
            <person name="de Groot N.N."/>
        </authorList>
    </citation>
    <scope>NUCLEOTIDE SEQUENCE [LARGE SCALE GENOMIC DNA]</scope>
    <source>
        <strain evidence="2 3">CGMCC 1.12097</strain>
    </source>
</reference>
<dbReference type="RefSeq" id="WP_091586482.1">
    <property type="nucleotide sequence ID" value="NZ_FMXM01000042.1"/>
</dbReference>
<dbReference type="OrthoDB" id="9794834at2"/>
<dbReference type="PANTHER" id="PTHR43236:SF1">
    <property type="entry name" value="BLL7220 PROTEIN"/>
    <property type="match status" value="1"/>
</dbReference>
<dbReference type="PANTHER" id="PTHR43236">
    <property type="entry name" value="ANTITOXIN HIGA1"/>
    <property type="match status" value="1"/>
</dbReference>
<dbReference type="Proteomes" id="UP000198588">
    <property type="component" value="Unassembled WGS sequence"/>
</dbReference>
<dbReference type="InterPro" id="IPR052345">
    <property type="entry name" value="Rad_response_metalloprotease"/>
</dbReference>
<evidence type="ECO:0000313" key="2">
    <source>
        <dbReference type="EMBL" id="SDA99348.1"/>
    </source>
</evidence>
<protein>
    <recommendedName>
        <fullName evidence="1">IrrE N-terminal-like domain-containing protein</fullName>
    </recommendedName>
</protein>
<organism evidence="2 3">
    <name type="scientific">Mesorhizobium qingshengii</name>
    <dbReference type="NCBI Taxonomy" id="1165689"/>
    <lineage>
        <taxon>Bacteria</taxon>
        <taxon>Pseudomonadati</taxon>
        <taxon>Pseudomonadota</taxon>
        <taxon>Alphaproteobacteria</taxon>
        <taxon>Hyphomicrobiales</taxon>
        <taxon>Phyllobacteriaceae</taxon>
        <taxon>Mesorhizobium</taxon>
    </lineage>
</organism>
<dbReference type="AlphaFoldDB" id="A0A1G5ZX41"/>
<dbReference type="Gene3D" id="1.10.10.2910">
    <property type="match status" value="1"/>
</dbReference>
<evidence type="ECO:0000313" key="3">
    <source>
        <dbReference type="Proteomes" id="UP000198588"/>
    </source>
</evidence>
<feature type="domain" description="IrrE N-terminal-like" evidence="1">
    <location>
        <begin position="31"/>
        <end position="161"/>
    </location>
</feature>
<gene>
    <name evidence="2" type="ORF">SAMN02927914_06546</name>
</gene>
<dbReference type="EMBL" id="FMXM01000042">
    <property type="protein sequence ID" value="SDA99348.1"/>
    <property type="molecule type" value="Genomic_DNA"/>
</dbReference>
<evidence type="ECO:0000259" key="1">
    <source>
        <dbReference type="Pfam" id="PF06114"/>
    </source>
</evidence>
<dbReference type="Pfam" id="PF06114">
    <property type="entry name" value="Peptidase_M78"/>
    <property type="match status" value="1"/>
</dbReference>